<evidence type="ECO:0000256" key="5">
    <source>
        <dbReference type="ARBA" id="ARBA00022741"/>
    </source>
</evidence>
<dbReference type="SUPFAM" id="SSF52540">
    <property type="entry name" value="P-loop containing nucleoside triphosphate hydrolases"/>
    <property type="match status" value="1"/>
</dbReference>
<comment type="subcellular location">
    <subcellularLocation>
        <location evidence="1">Cell membrane</location>
        <topology evidence="1">Peripheral membrane protein</topology>
        <orientation evidence="1">Cytoplasmic side</orientation>
    </subcellularLocation>
</comment>
<evidence type="ECO:0000256" key="8">
    <source>
        <dbReference type="ARBA" id="ARBA00023136"/>
    </source>
</evidence>
<dbReference type="InterPro" id="IPR050763">
    <property type="entry name" value="ABC_transporter_ATP-binding"/>
</dbReference>
<protein>
    <recommendedName>
        <fullName evidence="2">ABC-type xenobiotic transporter</fullName>
        <ecNumber evidence="2">7.6.2.2</ecNumber>
    </recommendedName>
</protein>
<evidence type="ECO:0000313" key="13">
    <source>
        <dbReference type="EMBL" id="KPC66662.1"/>
    </source>
</evidence>
<dbReference type="InterPro" id="IPR025302">
    <property type="entry name" value="DrrA1/2-like_C"/>
</dbReference>
<keyword evidence="5" id="KW-0547">Nucleotide-binding</keyword>
<evidence type="ECO:0000256" key="6">
    <source>
        <dbReference type="ARBA" id="ARBA00022840"/>
    </source>
</evidence>
<evidence type="ECO:0000256" key="2">
    <source>
        <dbReference type="ARBA" id="ARBA00012191"/>
    </source>
</evidence>
<gene>
    <name evidence="13" type="ORF">ADL29_00145</name>
</gene>
<evidence type="ECO:0000256" key="3">
    <source>
        <dbReference type="ARBA" id="ARBA00022448"/>
    </source>
</evidence>
<keyword evidence="4" id="KW-1003">Cell membrane</keyword>
<dbReference type="Pfam" id="PF13732">
    <property type="entry name" value="DrrA1-3_C"/>
    <property type="match status" value="1"/>
</dbReference>
<feature type="compositionally biased region" description="Low complexity" evidence="11">
    <location>
        <begin position="314"/>
        <end position="324"/>
    </location>
</feature>
<dbReference type="EC" id="7.6.2.2" evidence="2"/>
<keyword evidence="9" id="KW-0046">Antibiotic resistance</keyword>
<dbReference type="SMART" id="SM00382">
    <property type="entry name" value="AAA"/>
    <property type="match status" value="1"/>
</dbReference>
<sequence length="370" mass="38937">MPGAIYAEGLVKTFGEVRALDGVDLDVPEGTVLGMLGPNGAGKTTAVRVLTTLLRPDRGRAEVAGIDVLAHPDRVRRAIGLSGQFAAVDEYLTGRENLTMVGQLYQMSGRDAKRRAGELLERFNLSDAADRTAKTYSGGMRRRLDLAAALVVSPPVMFMDEPTTGLDPRNRQALWEVIEELVAGGTTLLLTTQYLEEADRLAHDICVVDHGKVIARGTSDQLKARTGGERVEVVVHAAEHIPVAEAVLNGFGKGEGTIEPHTRKITVPVAGGAKLLAEIIRELDTRGVEIDDIGLRRPTLDDVFISLTGHVAEAADGSGESGADADGGTGGRQKKGRKATGPGEPAAVRETAGGGTADGDRGTADKEGVK</sequence>
<dbReference type="Pfam" id="PF00005">
    <property type="entry name" value="ABC_tran"/>
    <property type="match status" value="1"/>
</dbReference>
<dbReference type="GO" id="GO:0005886">
    <property type="term" value="C:plasma membrane"/>
    <property type="evidence" value="ECO:0007669"/>
    <property type="project" value="UniProtKB-SubCell"/>
</dbReference>
<dbReference type="GO" id="GO:0016887">
    <property type="term" value="F:ATP hydrolysis activity"/>
    <property type="evidence" value="ECO:0007669"/>
    <property type="project" value="InterPro"/>
</dbReference>
<dbReference type="FunFam" id="3.40.50.300:FF:000589">
    <property type="entry name" value="ABC transporter, ATP-binding subunit"/>
    <property type="match status" value="1"/>
</dbReference>
<dbReference type="InterPro" id="IPR003593">
    <property type="entry name" value="AAA+_ATPase"/>
</dbReference>
<dbReference type="GO" id="GO:1900753">
    <property type="term" value="P:doxorubicin transport"/>
    <property type="evidence" value="ECO:0007669"/>
    <property type="project" value="InterPro"/>
</dbReference>
<keyword evidence="6" id="KW-0067">ATP-binding</keyword>
<dbReference type="EMBL" id="LGKG01000001">
    <property type="protein sequence ID" value="KPC66662.1"/>
    <property type="molecule type" value="Genomic_DNA"/>
</dbReference>
<proteinExistence type="inferred from homology"/>
<evidence type="ECO:0000313" key="14">
    <source>
        <dbReference type="Proteomes" id="UP000037982"/>
    </source>
</evidence>
<dbReference type="PANTHER" id="PTHR42711:SF19">
    <property type="entry name" value="DOXORUBICIN RESISTANCE ATP-BINDING PROTEIN DRRA"/>
    <property type="match status" value="1"/>
</dbReference>
<name>A0A0N0H3Y7_9ACTN</name>
<dbReference type="PANTHER" id="PTHR42711">
    <property type="entry name" value="ABC TRANSPORTER ATP-BINDING PROTEIN"/>
    <property type="match status" value="1"/>
</dbReference>
<dbReference type="AlphaFoldDB" id="A0A0N0H3Y7"/>
<feature type="compositionally biased region" description="Basic and acidic residues" evidence="11">
    <location>
        <begin position="358"/>
        <end position="370"/>
    </location>
</feature>
<dbReference type="Proteomes" id="UP000037982">
    <property type="component" value="Unassembled WGS sequence"/>
</dbReference>
<dbReference type="GO" id="GO:0043215">
    <property type="term" value="P:daunorubicin transport"/>
    <property type="evidence" value="ECO:0007669"/>
    <property type="project" value="InterPro"/>
</dbReference>
<dbReference type="GO" id="GO:0008559">
    <property type="term" value="F:ABC-type xenobiotic transporter activity"/>
    <property type="evidence" value="ECO:0007669"/>
    <property type="project" value="UniProtKB-EC"/>
</dbReference>
<dbReference type="GO" id="GO:0046677">
    <property type="term" value="P:response to antibiotic"/>
    <property type="evidence" value="ECO:0007669"/>
    <property type="project" value="UniProtKB-KW"/>
</dbReference>
<evidence type="ECO:0000256" key="11">
    <source>
        <dbReference type="SAM" id="MobiDB-lite"/>
    </source>
</evidence>
<dbReference type="NCBIfam" id="TIGR01188">
    <property type="entry name" value="drrA"/>
    <property type="match status" value="1"/>
</dbReference>
<evidence type="ECO:0000256" key="7">
    <source>
        <dbReference type="ARBA" id="ARBA00022967"/>
    </source>
</evidence>
<dbReference type="RefSeq" id="WP_053921776.1">
    <property type="nucleotide sequence ID" value="NZ_LGKG01000001.1"/>
</dbReference>
<comment type="caution">
    <text evidence="13">The sequence shown here is derived from an EMBL/GenBank/DDBJ whole genome shotgun (WGS) entry which is preliminary data.</text>
</comment>
<comment type="similarity">
    <text evidence="10">Belongs to the ABC transporter superfamily. Drug exporter-1 (DrugE1) (TC 3.A.1.105) family.</text>
</comment>
<dbReference type="GO" id="GO:0005524">
    <property type="term" value="F:ATP binding"/>
    <property type="evidence" value="ECO:0007669"/>
    <property type="project" value="UniProtKB-KW"/>
</dbReference>
<keyword evidence="7" id="KW-1278">Translocase</keyword>
<keyword evidence="3" id="KW-0813">Transport</keyword>
<feature type="region of interest" description="Disordered" evidence="11">
    <location>
        <begin position="314"/>
        <end position="370"/>
    </location>
</feature>
<feature type="domain" description="ABC transporter" evidence="12">
    <location>
        <begin position="5"/>
        <end position="235"/>
    </location>
</feature>
<dbReference type="Gene3D" id="3.40.50.300">
    <property type="entry name" value="P-loop containing nucleotide triphosphate hydrolases"/>
    <property type="match status" value="1"/>
</dbReference>
<dbReference type="InterPro" id="IPR027417">
    <property type="entry name" value="P-loop_NTPase"/>
</dbReference>
<accession>A0A0N0H3Y7</accession>
<evidence type="ECO:0000256" key="4">
    <source>
        <dbReference type="ARBA" id="ARBA00022475"/>
    </source>
</evidence>
<evidence type="ECO:0000256" key="9">
    <source>
        <dbReference type="ARBA" id="ARBA00023251"/>
    </source>
</evidence>
<evidence type="ECO:0000259" key="12">
    <source>
        <dbReference type="PROSITE" id="PS50893"/>
    </source>
</evidence>
<evidence type="ECO:0000256" key="10">
    <source>
        <dbReference type="ARBA" id="ARBA00049985"/>
    </source>
</evidence>
<dbReference type="InterPro" id="IPR003439">
    <property type="entry name" value="ABC_transporter-like_ATP-bd"/>
</dbReference>
<dbReference type="InterPro" id="IPR005894">
    <property type="entry name" value="DrrA"/>
</dbReference>
<dbReference type="PROSITE" id="PS50893">
    <property type="entry name" value="ABC_TRANSPORTER_2"/>
    <property type="match status" value="1"/>
</dbReference>
<keyword evidence="14" id="KW-1185">Reference proteome</keyword>
<dbReference type="InterPro" id="IPR017871">
    <property type="entry name" value="ABC_transporter-like_CS"/>
</dbReference>
<evidence type="ECO:0000256" key="1">
    <source>
        <dbReference type="ARBA" id="ARBA00004413"/>
    </source>
</evidence>
<dbReference type="PATRIC" id="fig|66876.3.peg.35"/>
<keyword evidence="8" id="KW-0472">Membrane</keyword>
<reference evidence="14" key="1">
    <citation type="submission" date="2015-07" db="EMBL/GenBank/DDBJ databases">
        <authorList>
            <person name="Ju K.-S."/>
            <person name="Doroghazi J.R."/>
            <person name="Metcalf W.W."/>
        </authorList>
    </citation>
    <scope>NUCLEOTIDE SEQUENCE [LARGE SCALE GENOMIC DNA]</scope>
    <source>
        <strain evidence="14">NRRL ISP-5002</strain>
    </source>
</reference>
<dbReference type="PROSITE" id="PS00211">
    <property type="entry name" value="ABC_TRANSPORTER_1"/>
    <property type="match status" value="1"/>
</dbReference>
<organism evidence="13 14">
    <name type="scientific">Streptomyces chattanoogensis</name>
    <dbReference type="NCBI Taxonomy" id="66876"/>
    <lineage>
        <taxon>Bacteria</taxon>
        <taxon>Bacillati</taxon>
        <taxon>Actinomycetota</taxon>
        <taxon>Actinomycetes</taxon>
        <taxon>Kitasatosporales</taxon>
        <taxon>Streptomycetaceae</taxon>
        <taxon>Streptomyces</taxon>
    </lineage>
</organism>